<dbReference type="Proteomes" id="UP001056120">
    <property type="component" value="Linkage Group LG25"/>
</dbReference>
<comment type="caution">
    <text evidence="1">The sequence shown here is derived from an EMBL/GenBank/DDBJ whole genome shotgun (WGS) entry which is preliminary data.</text>
</comment>
<reference evidence="1 2" key="2">
    <citation type="journal article" date="2022" name="Mol. Ecol. Resour.">
        <title>The genomes of chicory, endive, great burdock and yacon provide insights into Asteraceae paleo-polyploidization history and plant inulin production.</title>
        <authorList>
            <person name="Fan W."/>
            <person name="Wang S."/>
            <person name="Wang H."/>
            <person name="Wang A."/>
            <person name="Jiang F."/>
            <person name="Liu H."/>
            <person name="Zhao H."/>
            <person name="Xu D."/>
            <person name="Zhang Y."/>
        </authorList>
    </citation>
    <scope>NUCLEOTIDE SEQUENCE [LARGE SCALE GENOMIC DNA]</scope>
    <source>
        <strain evidence="2">cv. Yunnan</strain>
        <tissue evidence="1">Leaves</tissue>
    </source>
</reference>
<gene>
    <name evidence="1" type="ORF">L1987_73997</name>
</gene>
<evidence type="ECO:0000313" key="2">
    <source>
        <dbReference type="Proteomes" id="UP001056120"/>
    </source>
</evidence>
<organism evidence="1 2">
    <name type="scientific">Smallanthus sonchifolius</name>
    <dbReference type="NCBI Taxonomy" id="185202"/>
    <lineage>
        <taxon>Eukaryota</taxon>
        <taxon>Viridiplantae</taxon>
        <taxon>Streptophyta</taxon>
        <taxon>Embryophyta</taxon>
        <taxon>Tracheophyta</taxon>
        <taxon>Spermatophyta</taxon>
        <taxon>Magnoliopsida</taxon>
        <taxon>eudicotyledons</taxon>
        <taxon>Gunneridae</taxon>
        <taxon>Pentapetalae</taxon>
        <taxon>asterids</taxon>
        <taxon>campanulids</taxon>
        <taxon>Asterales</taxon>
        <taxon>Asteraceae</taxon>
        <taxon>Asteroideae</taxon>
        <taxon>Heliantheae alliance</taxon>
        <taxon>Millerieae</taxon>
        <taxon>Smallanthus</taxon>
    </lineage>
</organism>
<name>A0ACB9A103_9ASTR</name>
<accession>A0ACB9A103</accession>
<keyword evidence="2" id="KW-1185">Reference proteome</keyword>
<evidence type="ECO:0000313" key="1">
    <source>
        <dbReference type="EMBL" id="KAI3703802.1"/>
    </source>
</evidence>
<proteinExistence type="predicted"/>
<protein>
    <submittedName>
        <fullName evidence="1">Uncharacterized protein</fullName>
    </submittedName>
</protein>
<sequence length="83" mass="9579">MAGNKTGLYTCLGKRVSLCISVCQLCMCKVLVLGNYRHIHDFSPHMGLKLQIIVVLKKIFVKAHRQHDTRVEDPKTRWRIYAP</sequence>
<dbReference type="EMBL" id="CM042042">
    <property type="protein sequence ID" value="KAI3703802.1"/>
    <property type="molecule type" value="Genomic_DNA"/>
</dbReference>
<reference evidence="2" key="1">
    <citation type="journal article" date="2022" name="Mol. Ecol. Resour.">
        <title>The genomes of chicory, endive, great burdock and yacon provide insights into Asteraceae palaeo-polyploidization history and plant inulin production.</title>
        <authorList>
            <person name="Fan W."/>
            <person name="Wang S."/>
            <person name="Wang H."/>
            <person name="Wang A."/>
            <person name="Jiang F."/>
            <person name="Liu H."/>
            <person name="Zhao H."/>
            <person name="Xu D."/>
            <person name="Zhang Y."/>
        </authorList>
    </citation>
    <scope>NUCLEOTIDE SEQUENCE [LARGE SCALE GENOMIC DNA]</scope>
    <source>
        <strain evidence="2">cv. Yunnan</strain>
    </source>
</reference>